<dbReference type="AlphaFoldDB" id="A0A9Q0L439"/>
<evidence type="ECO:0000313" key="2">
    <source>
        <dbReference type="EMBL" id="KAJ4981519.1"/>
    </source>
</evidence>
<keyword evidence="3" id="KW-1185">Reference proteome</keyword>
<dbReference type="EMBL" id="JAMYWD010000001">
    <property type="protein sequence ID" value="KAJ4981519.1"/>
    <property type="molecule type" value="Genomic_DNA"/>
</dbReference>
<organism evidence="2 3">
    <name type="scientific">Protea cynaroides</name>
    <dbReference type="NCBI Taxonomy" id="273540"/>
    <lineage>
        <taxon>Eukaryota</taxon>
        <taxon>Viridiplantae</taxon>
        <taxon>Streptophyta</taxon>
        <taxon>Embryophyta</taxon>
        <taxon>Tracheophyta</taxon>
        <taxon>Spermatophyta</taxon>
        <taxon>Magnoliopsida</taxon>
        <taxon>Proteales</taxon>
        <taxon>Proteaceae</taxon>
        <taxon>Protea</taxon>
    </lineage>
</organism>
<gene>
    <name evidence="2" type="ORF">NE237_032356</name>
</gene>
<evidence type="ECO:0000256" key="1">
    <source>
        <dbReference type="SAM" id="MobiDB-lite"/>
    </source>
</evidence>
<reference evidence="2" key="1">
    <citation type="journal article" date="2023" name="Plant J.">
        <title>The genome of the king protea, Protea cynaroides.</title>
        <authorList>
            <person name="Chang J."/>
            <person name="Duong T.A."/>
            <person name="Schoeman C."/>
            <person name="Ma X."/>
            <person name="Roodt D."/>
            <person name="Barker N."/>
            <person name="Li Z."/>
            <person name="Van de Peer Y."/>
            <person name="Mizrachi E."/>
        </authorList>
    </citation>
    <scope>NUCLEOTIDE SEQUENCE</scope>
    <source>
        <tissue evidence="2">Young leaves</tissue>
    </source>
</reference>
<name>A0A9Q0L439_9MAGN</name>
<sequence length="192" mass="21279">MASLDELFKEVSVDEALYFSLKMFTGIGGVTMVMMEVVEELLKRKGICCGERRLSKRPLCAETTCSFKNPSDRITVAPTGKFQADWTCLKGPRVGQGKRAKSRGDTEDPVLRSAGPDWPRPDPIYLPWRSCGEPTQKQSGVVHLWTVGEYPGNHLGSCHFTKKFHRFVKLSKPSADPDPQRSQPASLIGPLG</sequence>
<feature type="region of interest" description="Disordered" evidence="1">
    <location>
        <begin position="94"/>
        <end position="116"/>
    </location>
</feature>
<protein>
    <submittedName>
        <fullName evidence="2">Uncharacterized protein</fullName>
    </submittedName>
</protein>
<evidence type="ECO:0000313" key="3">
    <source>
        <dbReference type="Proteomes" id="UP001141806"/>
    </source>
</evidence>
<feature type="region of interest" description="Disordered" evidence="1">
    <location>
        <begin position="172"/>
        <end position="192"/>
    </location>
</feature>
<dbReference type="Proteomes" id="UP001141806">
    <property type="component" value="Unassembled WGS sequence"/>
</dbReference>
<comment type="caution">
    <text evidence="2">The sequence shown here is derived from an EMBL/GenBank/DDBJ whole genome shotgun (WGS) entry which is preliminary data.</text>
</comment>
<proteinExistence type="predicted"/>
<accession>A0A9Q0L439</accession>